<evidence type="ECO:0000313" key="1">
    <source>
        <dbReference type="EMBL" id="THH30258.1"/>
    </source>
</evidence>
<keyword evidence="2" id="KW-1185">Reference proteome</keyword>
<comment type="caution">
    <text evidence="1">The sequence shown here is derived from an EMBL/GenBank/DDBJ whole genome shotgun (WGS) entry which is preliminary data.</text>
</comment>
<accession>A0A4S4MXS2</accession>
<protein>
    <submittedName>
        <fullName evidence="1">Uncharacterized protein</fullName>
    </submittedName>
</protein>
<dbReference type="EMBL" id="SGPM01000088">
    <property type="protein sequence ID" value="THH30258.1"/>
    <property type="molecule type" value="Genomic_DNA"/>
</dbReference>
<proteinExistence type="predicted"/>
<evidence type="ECO:0000313" key="2">
    <source>
        <dbReference type="Proteomes" id="UP000308730"/>
    </source>
</evidence>
<sequence length="57" mass="6356">MVQFYLVLGKSHTMFKPEFPAQDTTTRDTLLALDLDVCAQLLSAASPQLEYFFGQGT</sequence>
<dbReference type="Proteomes" id="UP000308730">
    <property type="component" value="Unassembled WGS sequence"/>
</dbReference>
<dbReference type="AlphaFoldDB" id="A0A4S4MXS2"/>
<gene>
    <name evidence="1" type="ORF">EUX98_g3915</name>
</gene>
<name>A0A4S4MXS2_9APHY</name>
<organism evidence="1 2">
    <name type="scientific">Antrodiella citrinella</name>
    <dbReference type="NCBI Taxonomy" id="2447956"/>
    <lineage>
        <taxon>Eukaryota</taxon>
        <taxon>Fungi</taxon>
        <taxon>Dikarya</taxon>
        <taxon>Basidiomycota</taxon>
        <taxon>Agaricomycotina</taxon>
        <taxon>Agaricomycetes</taxon>
        <taxon>Polyporales</taxon>
        <taxon>Steccherinaceae</taxon>
        <taxon>Antrodiella</taxon>
    </lineage>
</organism>
<reference evidence="1 2" key="1">
    <citation type="submission" date="2019-02" db="EMBL/GenBank/DDBJ databases">
        <title>Genome sequencing of the rare red list fungi Antrodiella citrinella (Flaviporus citrinellus).</title>
        <authorList>
            <person name="Buettner E."/>
            <person name="Kellner H."/>
        </authorList>
    </citation>
    <scope>NUCLEOTIDE SEQUENCE [LARGE SCALE GENOMIC DNA]</scope>
    <source>
        <strain evidence="1 2">DSM 108506</strain>
    </source>
</reference>